<evidence type="ECO:0000256" key="9">
    <source>
        <dbReference type="ARBA" id="ARBA00023136"/>
    </source>
</evidence>
<evidence type="ECO:0000313" key="13">
    <source>
        <dbReference type="EMBL" id="SMC63144.1"/>
    </source>
</evidence>
<evidence type="ECO:0000256" key="11">
    <source>
        <dbReference type="ARBA" id="ARBA00023444"/>
    </source>
</evidence>
<feature type="transmembrane region" description="Helical" evidence="12">
    <location>
        <begin position="275"/>
        <end position="293"/>
    </location>
</feature>
<feature type="transmembrane region" description="Helical" evidence="12">
    <location>
        <begin position="313"/>
        <end position="333"/>
    </location>
</feature>
<dbReference type="GO" id="GO:0016020">
    <property type="term" value="C:membrane"/>
    <property type="evidence" value="ECO:0007669"/>
    <property type="project" value="UniProtKB-SubCell"/>
</dbReference>
<feature type="transmembrane region" description="Helical" evidence="12">
    <location>
        <begin position="33"/>
        <end position="53"/>
    </location>
</feature>
<dbReference type="GO" id="GO:0006784">
    <property type="term" value="P:heme A biosynthetic process"/>
    <property type="evidence" value="ECO:0007669"/>
    <property type="project" value="InterPro"/>
</dbReference>
<dbReference type="InterPro" id="IPR050450">
    <property type="entry name" value="COX15/CtaA_HemeA_synthase"/>
</dbReference>
<name>A0A1W2ARD4_9BURK</name>
<keyword evidence="5 12" id="KW-1133">Transmembrane helix</keyword>
<evidence type="ECO:0000256" key="10">
    <source>
        <dbReference type="ARBA" id="ARBA00023157"/>
    </source>
</evidence>
<dbReference type="EMBL" id="FWXJ01000010">
    <property type="protein sequence ID" value="SMC63144.1"/>
    <property type="molecule type" value="Genomic_DNA"/>
</dbReference>
<keyword evidence="10" id="KW-1015">Disulfide bond</keyword>
<dbReference type="GO" id="GO:0046872">
    <property type="term" value="F:metal ion binding"/>
    <property type="evidence" value="ECO:0007669"/>
    <property type="project" value="UniProtKB-KW"/>
</dbReference>
<evidence type="ECO:0000256" key="3">
    <source>
        <dbReference type="ARBA" id="ARBA00022692"/>
    </source>
</evidence>
<organism evidence="13 14">
    <name type="scientific">Polynucleobacter kasalickyi</name>
    <dbReference type="NCBI Taxonomy" id="1938817"/>
    <lineage>
        <taxon>Bacteria</taxon>
        <taxon>Pseudomonadati</taxon>
        <taxon>Pseudomonadota</taxon>
        <taxon>Betaproteobacteria</taxon>
        <taxon>Burkholderiales</taxon>
        <taxon>Burkholderiaceae</taxon>
        <taxon>Polynucleobacter</taxon>
    </lineage>
</organism>
<sequence length="371" mass="40767">MSMMLVIQLAIIALFLGSIPFAINAYKGSSLGLYRLSSITIFITFDLILFGAFTRLTDSGLGCPDWPGCYGHSNPLLASEQISLAQSQMPFGPVTQSKAWIEMLHRYFASGVGFLILSIAIITWINRQKLGQFVTSLSIGLFFLVCLQGAFGAFTVTLKLQPLIVTTHLLLALLLLGALVVLNHMTNPHQAQEKKDPHYSALYALGLMLVCCLQIFLGAWVSTNYAVLACQDFPTCNGSLVPAMDFQNGFTFWRELGKTVSGEYLPIEALIAIHWLHRVFAGIVFISITFFYFHYRKLSQSGTSDWHLALNKWLKVLASVAVLQFATGLSNVVLQWPLIAALIHTGGAALLIVATTKLLLLALPKPTIINE</sequence>
<evidence type="ECO:0000256" key="6">
    <source>
        <dbReference type="ARBA" id="ARBA00023002"/>
    </source>
</evidence>
<feature type="transmembrane region" description="Helical" evidence="12">
    <location>
        <begin position="339"/>
        <end position="363"/>
    </location>
</feature>
<evidence type="ECO:0000313" key="14">
    <source>
        <dbReference type="Proteomes" id="UP000192708"/>
    </source>
</evidence>
<dbReference type="Proteomes" id="UP000192708">
    <property type="component" value="Unassembled WGS sequence"/>
</dbReference>
<gene>
    <name evidence="13" type="ORF">SAMN06296008_11032</name>
</gene>
<comment type="pathway">
    <text evidence="11">Porphyrin-containing compound metabolism.</text>
</comment>
<keyword evidence="8" id="KW-0350">Heme biosynthesis</keyword>
<feature type="transmembrane region" description="Helical" evidence="12">
    <location>
        <begin position="163"/>
        <end position="182"/>
    </location>
</feature>
<keyword evidence="2" id="KW-1003">Cell membrane</keyword>
<dbReference type="PANTHER" id="PTHR35457">
    <property type="entry name" value="HEME A SYNTHASE"/>
    <property type="match status" value="1"/>
</dbReference>
<feature type="transmembrane region" description="Helical" evidence="12">
    <location>
        <begin position="107"/>
        <end position="125"/>
    </location>
</feature>
<evidence type="ECO:0000256" key="7">
    <source>
        <dbReference type="ARBA" id="ARBA00023004"/>
    </source>
</evidence>
<keyword evidence="7" id="KW-0408">Iron</keyword>
<evidence type="ECO:0000256" key="12">
    <source>
        <dbReference type="SAM" id="Phobius"/>
    </source>
</evidence>
<dbReference type="PANTHER" id="PTHR35457:SF1">
    <property type="entry name" value="HEME A SYNTHASE"/>
    <property type="match status" value="1"/>
</dbReference>
<dbReference type="RefSeq" id="WP_084283948.1">
    <property type="nucleotide sequence ID" value="NZ_FWXJ01000010.1"/>
</dbReference>
<keyword evidence="3 12" id="KW-0812">Transmembrane</keyword>
<dbReference type="InterPro" id="IPR003780">
    <property type="entry name" value="COX15/CtaA_fam"/>
</dbReference>
<feature type="transmembrane region" description="Helical" evidence="12">
    <location>
        <begin position="202"/>
        <end position="221"/>
    </location>
</feature>
<feature type="transmembrane region" description="Helical" evidence="12">
    <location>
        <begin position="137"/>
        <end position="157"/>
    </location>
</feature>
<dbReference type="AlphaFoldDB" id="A0A1W2ARD4"/>
<keyword evidence="4" id="KW-0479">Metal-binding</keyword>
<dbReference type="Pfam" id="PF02628">
    <property type="entry name" value="COX15-CtaA"/>
    <property type="match status" value="1"/>
</dbReference>
<reference evidence="13 14" key="1">
    <citation type="submission" date="2017-04" db="EMBL/GenBank/DDBJ databases">
        <authorList>
            <person name="Afonso C.L."/>
            <person name="Miller P.J."/>
            <person name="Scott M.A."/>
            <person name="Spackman E."/>
            <person name="Goraichik I."/>
            <person name="Dimitrov K.M."/>
            <person name="Suarez D.L."/>
            <person name="Swayne D.E."/>
        </authorList>
    </citation>
    <scope>NUCLEOTIDE SEQUENCE [LARGE SCALE GENOMIC DNA]</scope>
    <source>
        <strain evidence="13 14">VK13</strain>
    </source>
</reference>
<dbReference type="OrthoDB" id="1447144at2"/>
<evidence type="ECO:0000256" key="8">
    <source>
        <dbReference type="ARBA" id="ARBA00023133"/>
    </source>
</evidence>
<evidence type="ECO:0000256" key="2">
    <source>
        <dbReference type="ARBA" id="ARBA00022475"/>
    </source>
</evidence>
<feature type="transmembrane region" description="Helical" evidence="12">
    <location>
        <begin position="6"/>
        <end position="26"/>
    </location>
</feature>
<keyword evidence="14" id="KW-1185">Reference proteome</keyword>
<dbReference type="STRING" id="1938817.SAMN06296008_11032"/>
<protein>
    <submittedName>
        <fullName evidence="13">Cytochrome c oxidase assembly protein subunit 15</fullName>
    </submittedName>
</protein>
<keyword evidence="9 12" id="KW-0472">Membrane</keyword>
<comment type="subcellular location">
    <subcellularLocation>
        <location evidence="1">Membrane</location>
        <topology evidence="1">Multi-pass membrane protein</topology>
    </subcellularLocation>
</comment>
<evidence type="ECO:0000256" key="5">
    <source>
        <dbReference type="ARBA" id="ARBA00022989"/>
    </source>
</evidence>
<proteinExistence type="predicted"/>
<evidence type="ECO:0000256" key="1">
    <source>
        <dbReference type="ARBA" id="ARBA00004141"/>
    </source>
</evidence>
<accession>A0A1W2ARD4</accession>
<evidence type="ECO:0000256" key="4">
    <source>
        <dbReference type="ARBA" id="ARBA00022723"/>
    </source>
</evidence>
<keyword evidence="6" id="KW-0560">Oxidoreductase</keyword>
<dbReference type="GO" id="GO:0016491">
    <property type="term" value="F:oxidoreductase activity"/>
    <property type="evidence" value="ECO:0007669"/>
    <property type="project" value="UniProtKB-KW"/>
</dbReference>